<feature type="domain" description="C2H2-type" evidence="9">
    <location>
        <begin position="135"/>
        <end position="162"/>
    </location>
</feature>
<comment type="subcellular location">
    <subcellularLocation>
        <location evidence="1">Nucleus</location>
    </subcellularLocation>
</comment>
<dbReference type="PANTHER" id="PTHR24394">
    <property type="entry name" value="ZINC FINGER PROTEIN"/>
    <property type="match status" value="1"/>
</dbReference>
<sequence>MSVVSTSPNSSYPPVKEPNNLMCRYCAMQFDTEDELNAHVLSHSRGAAPLKCTLCGQTYRTSSKLQRHIRVHSGEKPYICHICGRRFSRSDHLKQHSKVHSNHRTKNTCRICNARFVASHLLKSHLRSHGIKSVQTCETCGEAFETCIELEKHQKLHEVKQSTVAKVRRKNSLTPEEVSNGDTETTTEEPPVIEGAKWTGCARFCLVSSQPAENETSTYSIETVENSEKGWMQILGQLAEADYAEHNAAKSENLNETVVNYDVSQKSSTIHSTNLEENNNQMLETKEISDQINDSSTKSPSPLLTIQESANDDDDFVDEEEEEEDNEHSEEIIKSSTIKHEPGGDIEEEEEGGENDDEEGEEDIEPNCDELSCDERMEVIEASEEFSDDESTNTALKVCYSLVGSGEEFENIEAETITDGTKMFVVPSTSDFEKNDQEEDISDNIRNGEVDFDNQQISYTISLVDKQPLESDQTANNSRTGPFQIGNKKISNCKHCGIWFEDFAIYMLHNSLHLGNDDPFTCKKCLKKLGNRLEFMAHLMWHLEPPVSA</sequence>
<evidence type="ECO:0000256" key="5">
    <source>
        <dbReference type="ARBA" id="ARBA00022833"/>
    </source>
</evidence>
<evidence type="ECO:0000259" key="9">
    <source>
        <dbReference type="PROSITE" id="PS50157"/>
    </source>
</evidence>
<feature type="domain" description="C2H2-type" evidence="9">
    <location>
        <begin position="50"/>
        <end position="77"/>
    </location>
</feature>
<dbReference type="Proteomes" id="UP000515154">
    <property type="component" value="Linkage group LG9"/>
</dbReference>
<dbReference type="Pfam" id="PF00096">
    <property type="entry name" value="zf-C2H2"/>
    <property type="match status" value="3"/>
</dbReference>
<proteinExistence type="predicted"/>
<feature type="region of interest" description="Disordered" evidence="8">
    <location>
        <begin position="167"/>
        <end position="190"/>
    </location>
</feature>
<dbReference type="InterPro" id="IPR013087">
    <property type="entry name" value="Znf_C2H2_type"/>
</dbReference>
<organism evidence="10 11">
    <name type="scientific">Octopus sinensis</name>
    <name type="common">East Asian common octopus</name>
    <dbReference type="NCBI Taxonomy" id="2607531"/>
    <lineage>
        <taxon>Eukaryota</taxon>
        <taxon>Metazoa</taxon>
        <taxon>Spiralia</taxon>
        <taxon>Lophotrochozoa</taxon>
        <taxon>Mollusca</taxon>
        <taxon>Cephalopoda</taxon>
        <taxon>Coleoidea</taxon>
        <taxon>Octopodiformes</taxon>
        <taxon>Octopoda</taxon>
        <taxon>Incirrata</taxon>
        <taxon>Octopodidae</taxon>
        <taxon>Octopus</taxon>
    </lineage>
</organism>
<evidence type="ECO:0000313" key="11">
    <source>
        <dbReference type="RefSeq" id="XP_029640803.1"/>
    </source>
</evidence>
<evidence type="ECO:0000256" key="6">
    <source>
        <dbReference type="ARBA" id="ARBA00023242"/>
    </source>
</evidence>
<keyword evidence="2" id="KW-0479">Metal-binding</keyword>
<dbReference type="KEGG" id="osn:115215677"/>
<feature type="compositionally biased region" description="Basic and acidic residues" evidence="8">
    <location>
        <begin position="329"/>
        <end position="343"/>
    </location>
</feature>
<gene>
    <name evidence="11" type="primary">LOC115215677</name>
</gene>
<evidence type="ECO:0000256" key="8">
    <source>
        <dbReference type="SAM" id="MobiDB-lite"/>
    </source>
</evidence>
<name>A0A6P7SRM4_9MOLL</name>
<evidence type="ECO:0000256" key="3">
    <source>
        <dbReference type="ARBA" id="ARBA00022737"/>
    </source>
</evidence>
<feature type="domain" description="C2H2-type" evidence="9">
    <location>
        <begin position="78"/>
        <end position="105"/>
    </location>
</feature>
<dbReference type="PROSITE" id="PS50157">
    <property type="entry name" value="ZINC_FINGER_C2H2_2"/>
    <property type="match status" value="3"/>
</dbReference>
<evidence type="ECO:0000256" key="4">
    <source>
        <dbReference type="ARBA" id="ARBA00022771"/>
    </source>
</evidence>
<dbReference type="Gene3D" id="3.30.160.60">
    <property type="entry name" value="Classic Zinc Finger"/>
    <property type="match status" value="4"/>
</dbReference>
<dbReference type="GO" id="GO:0000981">
    <property type="term" value="F:DNA-binding transcription factor activity, RNA polymerase II-specific"/>
    <property type="evidence" value="ECO:0007669"/>
    <property type="project" value="TreeGrafter"/>
</dbReference>
<keyword evidence="3" id="KW-0677">Repeat</keyword>
<protein>
    <submittedName>
        <fullName evidence="11">Zinc finger protein 236-like</fullName>
    </submittedName>
</protein>
<feature type="compositionally biased region" description="Acidic residues" evidence="8">
    <location>
        <begin position="310"/>
        <end position="328"/>
    </location>
</feature>
<dbReference type="SUPFAM" id="SSF57667">
    <property type="entry name" value="beta-beta-alpha zinc fingers"/>
    <property type="match status" value="2"/>
</dbReference>
<reference evidence="11" key="1">
    <citation type="submission" date="2025-08" db="UniProtKB">
        <authorList>
            <consortium name="RefSeq"/>
        </authorList>
    </citation>
    <scope>IDENTIFICATION</scope>
</reference>
<feature type="region of interest" description="Disordered" evidence="8">
    <location>
        <begin position="290"/>
        <end position="369"/>
    </location>
</feature>
<feature type="compositionally biased region" description="Polar residues" evidence="8">
    <location>
        <begin position="290"/>
        <end position="309"/>
    </location>
</feature>
<evidence type="ECO:0000313" key="10">
    <source>
        <dbReference type="Proteomes" id="UP000515154"/>
    </source>
</evidence>
<dbReference type="PANTHER" id="PTHR24394:SF29">
    <property type="entry name" value="MYONEURIN"/>
    <property type="match status" value="1"/>
</dbReference>
<evidence type="ECO:0000256" key="1">
    <source>
        <dbReference type="ARBA" id="ARBA00004123"/>
    </source>
</evidence>
<dbReference type="InterPro" id="IPR036236">
    <property type="entry name" value="Znf_C2H2_sf"/>
</dbReference>
<dbReference type="SMART" id="SM00355">
    <property type="entry name" value="ZnF_C2H2"/>
    <property type="match status" value="7"/>
</dbReference>
<keyword evidence="4 7" id="KW-0863">Zinc-finger</keyword>
<accession>A0A6P7SRM4</accession>
<dbReference type="GO" id="GO:0008270">
    <property type="term" value="F:zinc ion binding"/>
    <property type="evidence" value="ECO:0007669"/>
    <property type="project" value="UniProtKB-KW"/>
</dbReference>
<keyword evidence="10" id="KW-1185">Reference proteome</keyword>
<dbReference type="FunFam" id="3.30.160.60:FF:000096">
    <property type="entry name" value="Zinc finger and BTB domain-containing protein 18 isoform 1"/>
    <property type="match status" value="1"/>
</dbReference>
<dbReference type="AlphaFoldDB" id="A0A6P7SRM4"/>
<dbReference type="RefSeq" id="XP_029640803.1">
    <property type="nucleotide sequence ID" value="XM_029784943.2"/>
</dbReference>
<feature type="compositionally biased region" description="Acidic residues" evidence="8">
    <location>
        <begin position="344"/>
        <end position="369"/>
    </location>
</feature>
<evidence type="ECO:0000256" key="2">
    <source>
        <dbReference type="ARBA" id="ARBA00022723"/>
    </source>
</evidence>
<dbReference type="GO" id="GO:0005634">
    <property type="term" value="C:nucleus"/>
    <property type="evidence" value="ECO:0007669"/>
    <property type="project" value="UniProtKB-SubCell"/>
</dbReference>
<evidence type="ECO:0000256" key="7">
    <source>
        <dbReference type="PROSITE-ProRule" id="PRU00042"/>
    </source>
</evidence>
<keyword evidence="5" id="KW-0862">Zinc</keyword>
<dbReference type="PROSITE" id="PS00028">
    <property type="entry name" value="ZINC_FINGER_C2H2_1"/>
    <property type="match status" value="6"/>
</dbReference>
<dbReference type="FunFam" id="3.30.160.60:FF:000483">
    <property type="entry name" value="Zinc finger protein 423"/>
    <property type="match status" value="1"/>
</dbReference>
<keyword evidence="6" id="KW-0539">Nucleus</keyword>